<accession>A0ABX0HDD7</accession>
<dbReference type="Gene3D" id="1.25.40.10">
    <property type="entry name" value="Tetratricopeptide repeat domain"/>
    <property type="match status" value="1"/>
</dbReference>
<dbReference type="Pfam" id="PF13432">
    <property type="entry name" value="TPR_16"/>
    <property type="match status" value="1"/>
</dbReference>
<feature type="transmembrane region" description="Helical" evidence="2">
    <location>
        <begin position="94"/>
        <end position="113"/>
    </location>
</feature>
<sequence length="260" mass="29343">MNEIWIEKFEDYLLNRMSAGDKQDFEDKLASDMEMREAFNVFKAIETDMGYLSASREETAALNETLDSLNDKYIRSQSDLQGKTVHLNEKNRKFFFMGIAAALVLIVVSYVVFVGKGPANMNQTAEEYFASNLLQLGQTMGSSQDSLQLGIAAYNKKEYDLAQAYFEGLLEKEPENAEVLKNLGLAQLANGEYDNAIAQFERLSQRDDLLNNPGLFFHAITLLIRNEKGDREMAKDKLEQVVAAQSEGSRLAAEWLEGFE</sequence>
<keyword evidence="2" id="KW-0472">Membrane</keyword>
<evidence type="ECO:0000313" key="4">
    <source>
        <dbReference type="Proteomes" id="UP000649799"/>
    </source>
</evidence>
<keyword evidence="2" id="KW-0812">Transmembrane</keyword>
<proteinExistence type="predicted"/>
<dbReference type="EMBL" id="JAANYN010000007">
    <property type="protein sequence ID" value="NHE58502.1"/>
    <property type="molecule type" value="Genomic_DNA"/>
</dbReference>
<evidence type="ECO:0000313" key="3">
    <source>
        <dbReference type="EMBL" id="NHE58502.1"/>
    </source>
</evidence>
<keyword evidence="4" id="KW-1185">Reference proteome</keyword>
<name>A0ABX0HDD7_9BACT</name>
<feature type="repeat" description="TPR" evidence="1">
    <location>
        <begin position="177"/>
        <end position="210"/>
    </location>
</feature>
<dbReference type="InterPro" id="IPR011990">
    <property type="entry name" value="TPR-like_helical_dom_sf"/>
</dbReference>
<organism evidence="3 4">
    <name type="scientific">Cyclobacterium plantarum</name>
    <dbReference type="NCBI Taxonomy" id="2716263"/>
    <lineage>
        <taxon>Bacteria</taxon>
        <taxon>Pseudomonadati</taxon>
        <taxon>Bacteroidota</taxon>
        <taxon>Cytophagia</taxon>
        <taxon>Cytophagales</taxon>
        <taxon>Cyclobacteriaceae</taxon>
        <taxon>Cyclobacterium</taxon>
    </lineage>
</organism>
<dbReference type="Proteomes" id="UP000649799">
    <property type="component" value="Unassembled WGS sequence"/>
</dbReference>
<keyword evidence="1" id="KW-0802">TPR repeat</keyword>
<dbReference type="InterPro" id="IPR019734">
    <property type="entry name" value="TPR_rpt"/>
</dbReference>
<reference evidence="3 4" key="1">
    <citation type="submission" date="2020-03" db="EMBL/GenBank/DDBJ databases">
        <title>Cyclobacterium plantarum sp. nov., a marine bacterium isolated from a coastal-marine wetland.</title>
        <authorList>
            <person name="Sanchez-Porro C."/>
            <person name="Ventosa A."/>
            <person name="Amoozegar M."/>
        </authorList>
    </citation>
    <scope>NUCLEOTIDE SEQUENCE [LARGE SCALE GENOMIC DNA]</scope>
    <source>
        <strain evidence="3 4">GBPx2</strain>
    </source>
</reference>
<dbReference type="RefSeq" id="WP_166148953.1">
    <property type="nucleotide sequence ID" value="NZ_JAANYN010000007.1"/>
</dbReference>
<dbReference type="PROSITE" id="PS50005">
    <property type="entry name" value="TPR"/>
    <property type="match status" value="2"/>
</dbReference>
<keyword evidence="2" id="KW-1133">Transmembrane helix</keyword>
<dbReference type="SMART" id="SM00028">
    <property type="entry name" value="TPR"/>
    <property type="match status" value="2"/>
</dbReference>
<evidence type="ECO:0000256" key="1">
    <source>
        <dbReference type="PROSITE-ProRule" id="PRU00339"/>
    </source>
</evidence>
<feature type="repeat" description="TPR" evidence="1">
    <location>
        <begin position="143"/>
        <end position="176"/>
    </location>
</feature>
<dbReference type="SUPFAM" id="SSF48452">
    <property type="entry name" value="TPR-like"/>
    <property type="match status" value="1"/>
</dbReference>
<protein>
    <submittedName>
        <fullName evidence="3">Tetratricopeptide repeat protein</fullName>
    </submittedName>
</protein>
<comment type="caution">
    <text evidence="3">The sequence shown here is derived from an EMBL/GenBank/DDBJ whole genome shotgun (WGS) entry which is preliminary data.</text>
</comment>
<evidence type="ECO:0000256" key="2">
    <source>
        <dbReference type="SAM" id="Phobius"/>
    </source>
</evidence>
<gene>
    <name evidence="3" type="ORF">G9Q97_16960</name>
</gene>